<protein>
    <recommendedName>
        <fullName evidence="3">Translocation and assembly module subunit TamA</fullName>
    </recommendedName>
    <alternativeName>
        <fullName evidence="9">Autotransporter assembly factor TamA</fullName>
    </alternativeName>
</protein>
<dbReference type="InterPro" id="IPR010827">
    <property type="entry name" value="BamA/TamA_POTRA"/>
</dbReference>
<dbReference type="AlphaFoldDB" id="A0AAC9ENG6"/>
<gene>
    <name evidence="14" type="ORF">RZ57_06415</name>
</gene>
<evidence type="ECO:0000256" key="6">
    <source>
        <dbReference type="ARBA" id="ARBA00022729"/>
    </source>
</evidence>
<organism evidence="14 15">
    <name type="scientific">Haemophilus ducreyi</name>
    <dbReference type="NCBI Taxonomy" id="730"/>
    <lineage>
        <taxon>Bacteria</taxon>
        <taxon>Pseudomonadati</taxon>
        <taxon>Pseudomonadota</taxon>
        <taxon>Gammaproteobacteria</taxon>
        <taxon>Pasteurellales</taxon>
        <taxon>Pasteurellaceae</taxon>
        <taxon>Haemophilus</taxon>
    </lineage>
</organism>
<dbReference type="PANTHER" id="PTHR12815">
    <property type="entry name" value="SORTING AND ASSEMBLY MACHINERY SAMM50 PROTEIN FAMILY MEMBER"/>
    <property type="match status" value="1"/>
</dbReference>
<dbReference type="Gene3D" id="3.10.20.310">
    <property type="entry name" value="membrane protein fhac"/>
    <property type="match status" value="3"/>
</dbReference>
<comment type="subcellular location">
    <subcellularLocation>
        <location evidence="1">Cell outer membrane</location>
    </subcellularLocation>
</comment>
<name>A0AAC9ENG6_HAEDC</name>
<evidence type="ECO:0000313" key="14">
    <source>
        <dbReference type="EMBL" id="AKO33089.1"/>
    </source>
</evidence>
<accession>A0AAC9ENG6</accession>
<keyword evidence="6" id="KW-0732">Signal</keyword>
<dbReference type="Gene3D" id="2.40.160.50">
    <property type="entry name" value="membrane protein fhac: a member of the omp85/tpsb transporter family"/>
    <property type="match status" value="1"/>
</dbReference>
<feature type="domain" description="Bacterial surface antigen (D15)" evidence="11">
    <location>
        <begin position="281"/>
        <end position="592"/>
    </location>
</feature>
<evidence type="ECO:0000256" key="3">
    <source>
        <dbReference type="ARBA" id="ARBA00015419"/>
    </source>
</evidence>
<reference evidence="14 15" key="1">
    <citation type="journal article" date="2015" name="PLoS Negl. Trop. Dis.">
        <title>Haemophilus ducreyi Cutaneous Ulcer Strains Are Nearly Identical to Class I Genital Ulcer Strains.</title>
        <authorList>
            <person name="Gangaiah D."/>
            <person name="Webb K.M."/>
            <person name="Humphreys T.L."/>
            <person name="Fortney K.R."/>
            <person name="Toh E."/>
            <person name="Tai A."/>
            <person name="Katz S.S."/>
            <person name="Pillay A."/>
            <person name="Chen C.Y."/>
            <person name="Roberts S.A."/>
            <person name="Munson R.S.Jr."/>
            <person name="Spinola S.M."/>
        </authorList>
    </citation>
    <scope>NUCLEOTIDE SEQUENCE [LARGE SCALE GENOMIC DNA]</scope>
    <source>
        <strain evidence="15">CLU2</strain>
    </source>
</reference>
<evidence type="ECO:0000256" key="10">
    <source>
        <dbReference type="ARBA" id="ARBA00093548"/>
    </source>
</evidence>
<evidence type="ECO:0000259" key="13">
    <source>
        <dbReference type="Pfam" id="PF17243"/>
    </source>
</evidence>
<evidence type="ECO:0000313" key="15">
    <source>
        <dbReference type="Proteomes" id="UP000060132"/>
    </source>
</evidence>
<dbReference type="GO" id="GO:0009279">
    <property type="term" value="C:cell outer membrane"/>
    <property type="evidence" value="ECO:0007669"/>
    <property type="project" value="UniProtKB-SubCell"/>
</dbReference>
<evidence type="ECO:0000256" key="1">
    <source>
        <dbReference type="ARBA" id="ARBA00004442"/>
    </source>
</evidence>
<dbReference type="InterPro" id="IPR035243">
    <property type="entry name" value="TamA_POTRA_Dom_1"/>
</dbReference>
<feature type="domain" description="POTRA" evidence="12">
    <location>
        <begin position="206"/>
        <end position="276"/>
    </location>
</feature>
<dbReference type="InterPro" id="IPR039910">
    <property type="entry name" value="D15-like"/>
</dbReference>
<evidence type="ECO:0000259" key="11">
    <source>
        <dbReference type="Pfam" id="PF01103"/>
    </source>
</evidence>
<keyword evidence="7" id="KW-0472">Membrane</keyword>
<comment type="similarity">
    <text evidence="2">Belongs to the TamA family.</text>
</comment>
<evidence type="ECO:0000256" key="4">
    <source>
        <dbReference type="ARBA" id="ARBA00022452"/>
    </source>
</evidence>
<comment type="subunit">
    <text evidence="10">Interacts with TamB to form the translocation and assembly module (TAM).</text>
</comment>
<dbReference type="Proteomes" id="UP000060132">
    <property type="component" value="Chromosome"/>
</dbReference>
<evidence type="ECO:0000256" key="5">
    <source>
        <dbReference type="ARBA" id="ARBA00022692"/>
    </source>
</evidence>
<evidence type="ECO:0000256" key="2">
    <source>
        <dbReference type="ARBA" id="ARBA00010248"/>
    </source>
</evidence>
<keyword evidence="8" id="KW-0998">Cell outer membrane</keyword>
<proteinExistence type="inferred from homology"/>
<evidence type="ECO:0000256" key="8">
    <source>
        <dbReference type="ARBA" id="ARBA00023237"/>
    </source>
</evidence>
<dbReference type="Pfam" id="PF07244">
    <property type="entry name" value="POTRA"/>
    <property type="match status" value="1"/>
</dbReference>
<dbReference type="GO" id="GO:0009306">
    <property type="term" value="P:protein secretion"/>
    <property type="evidence" value="ECO:0007669"/>
    <property type="project" value="TreeGrafter"/>
</dbReference>
<sequence length="594" mass="68105">MTGCFLTCSQIIFAEQLATTSQQEILAERPQLTTKIAVDLDVKGIKEKDEDAWQNVQIYLAQINNEYADGSERYQYLVQTTVDKALRAKGYYNSQYQFVKTVSAEQKPLLTLNVQLDNQKVTIDEVDIQLQGDANTDEDFIELKKTAPNQGDSLAHNAYDDFKSHIEGLAFKKGYFDGQWLYHRLEVYPQNHSVDWRLAYDSGKRYRYGEINFIDNQIKEEYLTNILKIAPQQYYYASDLSLMTADYLSSNWFSSVLVEPKLNEKAKLVDLKIFFQPKKKNKVEIGAGFATQLGARLQLNWKKPWLNERGHSIDSRTYLSLPEQTLELGYNVPLRQNPLHYYYQFSGSLEHQNQQDTKSIAGSFGLQRFWTHETGWSFSAGIKSRYDSFTQANDKHKTLLVYPTAALNRTQTDGNRFPLWGDSQRITVNWGAKIFGSDVSFYSWKASSTWVRTYLDRHRLFLRGEVGQVHTKDFHQIPPTLRYFAGGDMSIRGFAYKSISPKEPKSGKLIGGSHLVTTTAEYQYRIYPDWWAAIFYDTGLVSDKFDHRALHSGAGVGVRWISPIGAIKFDIATPVKSPNNKRGVQFYIGLGSEL</sequence>
<evidence type="ECO:0000256" key="7">
    <source>
        <dbReference type="ARBA" id="ARBA00023136"/>
    </source>
</evidence>
<dbReference type="PANTHER" id="PTHR12815:SF47">
    <property type="entry name" value="TRANSLOCATION AND ASSEMBLY MODULE SUBUNIT TAMA"/>
    <property type="match status" value="1"/>
</dbReference>
<dbReference type="Pfam" id="PF17243">
    <property type="entry name" value="POTRA_TamA_1"/>
    <property type="match status" value="1"/>
</dbReference>
<keyword evidence="5" id="KW-0812">Transmembrane</keyword>
<dbReference type="EMBL" id="CP011219">
    <property type="protein sequence ID" value="AKO33089.1"/>
    <property type="molecule type" value="Genomic_DNA"/>
</dbReference>
<keyword evidence="4" id="KW-1134">Transmembrane beta strand</keyword>
<evidence type="ECO:0000259" key="12">
    <source>
        <dbReference type="Pfam" id="PF07244"/>
    </source>
</evidence>
<dbReference type="InterPro" id="IPR000184">
    <property type="entry name" value="Bac_surfAg_D15"/>
</dbReference>
<dbReference type="Pfam" id="PF01103">
    <property type="entry name" value="Omp85"/>
    <property type="match status" value="1"/>
</dbReference>
<evidence type="ECO:0000256" key="9">
    <source>
        <dbReference type="ARBA" id="ARBA00033063"/>
    </source>
</evidence>
<dbReference type="GO" id="GO:0097347">
    <property type="term" value="C:TAM protein secretion complex"/>
    <property type="evidence" value="ECO:0007669"/>
    <property type="project" value="TreeGrafter"/>
</dbReference>
<feature type="domain" description="TamA POTRA" evidence="13">
    <location>
        <begin position="39"/>
        <end position="115"/>
    </location>
</feature>